<evidence type="ECO:0000313" key="3">
    <source>
        <dbReference type="EMBL" id="KAK9753664.1"/>
    </source>
</evidence>
<dbReference type="PROSITE" id="PS50835">
    <property type="entry name" value="IG_LIKE"/>
    <property type="match status" value="1"/>
</dbReference>
<evidence type="ECO:0000256" key="1">
    <source>
        <dbReference type="SAM" id="SignalP"/>
    </source>
</evidence>
<dbReference type="SMART" id="SM00409">
    <property type="entry name" value="IG"/>
    <property type="match status" value="1"/>
</dbReference>
<dbReference type="AlphaFoldDB" id="A0AAW1N0X2"/>
<dbReference type="Pfam" id="PF13895">
    <property type="entry name" value="Ig_2"/>
    <property type="match status" value="1"/>
</dbReference>
<dbReference type="InterPro" id="IPR036179">
    <property type="entry name" value="Ig-like_dom_sf"/>
</dbReference>
<evidence type="ECO:0000313" key="4">
    <source>
        <dbReference type="Proteomes" id="UP001458880"/>
    </source>
</evidence>
<gene>
    <name evidence="3" type="ORF">QE152_g1877</name>
</gene>
<reference evidence="3 4" key="1">
    <citation type="journal article" date="2024" name="BMC Genomics">
        <title>De novo assembly and annotation of Popillia japonica's genome with initial clues to its potential as an invasive pest.</title>
        <authorList>
            <person name="Cucini C."/>
            <person name="Boschi S."/>
            <person name="Funari R."/>
            <person name="Cardaioli E."/>
            <person name="Iannotti N."/>
            <person name="Marturano G."/>
            <person name="Paoli F."/>
            <person name="Bruttini M."/>
            <person name="Carapelli A."/>
            <person name="Frati F."/>
            <person name="Nardi F."/>
        </authorList>
    </citation>
    <scope>NUCLEOTIDE SEQUENCE [LARGE SCALE GENOMIC DNA]</scope>
    <source>
        <strain evidence="3">DMR45628</strain>
    </source>
</reference>
<dbReference type="Gene3D" id="2.60.40.10">
    <property type="entry name" value="Immunoglobulins"/>
    <property type="match status" value="1"/>
</dbReference>
<feature type="signal peptide" evidence="1">
    <location>
        <begin position="1"/>
        <end position="15"/>
    </location>
</feature>
<evidence type="ECO:0000259" key="2">
    <source>
        <dbReference type="PROSITE" id="PS50835"/>
    </source>
</evidence>
<organism evidence="3 4">
    <name type="scientific">Popillia japonica</name>
    <name type="common">Japanese beetle</name>
    <dbReference type="NCBI Taxonomy" id="7064"/>
    <lineage>
        <taxon>Eukaryota</taxon>
        <taxon>Metazoa</taxon>
        <taxon>Ecdysozoa</taxon>
        <taxon>Arthropoda</taxon>
        <taxon>Hexapoda</taxon>
        <taxon>Insecta</taxon>
        <taxon>Pterygota</taxon>
        <taxon>Neoptera</taxon>
        <taxon>Endopterygota</taxon>
        <taxon>Coleoptera</taxon>
        <taxon>Polyphaga</taxon>
        <taxon>Scarabaeiformia</taxon>
        <taxon>Scarabaeidae</taxon>
        <taxon>Rutelinae</taxon>
        <taxon>Popillia</taxon>
    </lineage>
</organism>
<dbReference type="Proteomes" id="UP001458880">
    <property type="component" value="Unassembled WGS sequence"/>
</dbReference>
<dbReference type="EMBL" id="JASPKY010000011">
    <property type="protein sequence ID" value="KAK9753664.1"/>
    <property type="molecule type" value="Genomic_DNA"/>
</dbReference>
<proteinExistence type="predicted"/>
<dbReference type="InterPro" id="IPR003599">
    <property type="entry name" value="Ig_sub"/>
</dbReference>
<comment type="caution">
    <text evidence="3">The sequence shown here is derived from an EMBL/GenBank/DDBJ whole genome shotgun (WGS) entry which is preliminary data.</text>
</comment>
<dbReference type="InterPro" id="IPR007110">
    <property type="entry name" value="Ig-like_dom"/>
</dbReference>
<dbReference type="SUPFAM" id="SSF48726">
    <property type="entry name" value="Immunoglobulin"/>
    <property type="match status" value="1"/>
</dbReference>
<feature type="chain" id="PRO_5043923543" evidence="1">
    <location>
        <begin position="16"/>
        <end position="330"/>
    </location>
</feature>
<accession>A0AAW1N0X2</accession>
<protein>
    <submittedName>
        <fullName evidence="3">Immunoglobulin domain</fullName>
    </submittedName>
</protein>
<dbReference type="InterPro" id="IPR013783">
    <property type="entry name" value="Ig-like_fold"/>
</dbReference>
<sequence>MLIYIFLYFRHVGDAAIKCDCTTGFSGETCNSREETTIKNVCDDCVVTCAADQDVKPSICKCSNKKMNNEMITYFATVQVMKAANMKDEHLRRVAEAQLTKGLREYVTPVQDPKIIHYESFPSFAEATLRFYATRKDEKKIKTAVFAKWKDHGHIGNISLAQEDISFTTDPLISLQSVNINQGGVIREGGDFILSCVARGSPNVSFRWFKDGSFVNVSAASSYKWTRLIEGPNIKDQYTALLGIDKAFVLDQGLFTCQITDQGIQQCLSKHVEVRAPPKVWIEPMSLTVRKPRGDSNVKINEPFTANTSAIAWVFISLMDFPLYVSSEQV</sequence>
<keyword evidence="1" id="KW-0732">Signal</keyword>
<feature type="domain" description="Ig-like" evidence="2">
    <location>
        <begin position="171"/>
        <end position="269"/>
    </location>
</feature>
<name>A0AAW1N0X2_POPJA</name>
<keyword evidence="4" id="KW-1185">Reference proteome</keyword>